<keyword evidence="2" id="KW-1185">Reference proteome</keyword>
<protein>
    <submittedName>
        <fullName evidence="1">Uncharacterized protein</fullName>
    </submittedName>
</protein>
<name>A0AA42DKU9_9FIRM</name>
<comment type="caution">
    <text evidence="1">The sequence shown here is derived from an EMBL/GenBank/DDBJ whole genome shotgun (WGS) entry which is preliminary data.</text>
</comment>
<dbReference type="RefSeq" id="WP_271011320.1">
    <property type="nucleotide sequence ID" value="NZ_JAQIFT010000016.1"/>
</dbReference>
<proteinExistence type="predicted"/>
<accession>A0AA42DKU9</accession>
<gene>
    <name evidence="1" type="ORF">PBV87_04790</name>
</gene>
<organism evidence="1 2">
    <name type="scientific">Holtiella tumoricola</name>
    <dbReference type="NCBI Taxonomy" id="3018743"/>
    <lineage>
        <taxon>Bacteria</taxon>
        <taxon>Bacillati</taxon>
        <taxon>Bacillota</taxon>
        <taxon>Clostridia</taxon>
        <taxon>Lachnospirales</taxon>
        <taxon>Cellulosilyticaceae</taxon>
        <taxon>Holtiella</taxon>
    </lineage>
</organism>
<evidence type="ECO:0000313" key="1">
    <source>
        <dbReference type="EMBL" id="MDA3730814.1"/>
    </source>
</evidence>
<sequence>MKINNKKKCLYCNQQIQGEPFNHKVGYFCSEEHFDAYCETLSKEELALLMHSICPCSDEG</sequence>
<dbReference type="Proteomes" id="UP001169242">
    <property type="component" value="Unassembled WGS sequence"/>
</dbReference>
<dbReference type="EMBL" id="JAQIFT010000016">
    <property type="protein sequence ID" value="MDA3730814.1"/>
    <property type="molecule type" value="Genomic_DNA"/>
</dbReference>
<dbReference type="AlphaFoldDB" id="A0AA42DKU9"/>
<evidence type="ECO:0000313" key="2">
    <source>
        <dbReference type="Proteomes" id="UP001169242"/>
    </source>
</evidence>
<reference evidence="1" key="1">
    <citation type="journal article" date="2023" name="Int. J. Syst. Evol. Microbiol.">
        <title>&lt;i&gt;Holtiella tumoricola&lt;/i&gt; gen. nov. sp. nov., isolated from a human clinical sample.</title>
        <authorList>
            <person name="Allen-Vercoe E."/>
            <person name="Daigneault M.C."/>
            <person name="Vancuren S.J."/>
            <person name="Cochrane K."/>
            <person name="O'Neal L.L."/>
            <person name="Sankaranarayanan K."/>
            <person name="Lawson P.A."/>
        </authorList>
    </citation>
    <scope>NUCLEOTIDE SEQUENCE</scope>
    <source>
        <strain evidence="1">CC70A</strain>
    </source>
</reference>